<feature type="non-terminal residue" evidence="15">
    <location>
        <position position="1"/>
    </location>
</feature>
<evidence type="ECO:0000256" key="13">
    <source>
        <dbReference type="SAM" id="SignalP"/>
    </source>
</evidence>
<protein>
    <recommendedName>
        <fullName evidence="3">CD59 glycoprotein</fullName>
    </recommendedName>
    <alternativeName>
        <fullName evidence="11">MAC-inhibitory protein</fullName>
    </alternativeName>
    <alternativeName>
        <fullName evidence="12">Membrane attack complex inhibition factor</fullName>
    </alternativeName>
    <alternativeName>
        <fullName evidence="10">Protectin</fullName>
    </alternativeName>
</protein>
<accession>A0A851F5G5</accession>
<evidence type="ECO:0000256" key="8">
    <source>
        <dbReference type="ARBA" id="ARBA00023180"/>
    </source>
</evidence>
<dbReference type="EMBL" id="WEKX01008670">
    <property type="protein sequence ID" value="NWI88320.1"/>
    <property type="molecule type" value="Genomic_DNA"/>
</dbReference>
<dbReference type="SMART" id="SM00134">
    <property type="entry name" value="LU"/>
    <property type="match status" value="1"/>
</dbReference>
<evidence type="ECO:0000256" key="6">
    <source>
        <dbReference type="ARBA" id="ARBA00023136"/>
    </source>
</evidence>
<evidence type="ECO:0000256" key="3">
    <source>
        <dbReference type="ARBA" id="ARBA00015038"/>
    </source>
</evidence>
<dbReference type="AlphaFoldDB" id="A0A851F5G5"/>
<keyword evidence="7" id="KW-1015">Disulfide bond</keyword>
<dbReference type="PANTHER" id="PTHR10036">
    <property type="entry name" value="CD59 GLYCOPROTEIN"/>
    <property type="match status" value="1"/>
</dbReference>
<evidence type="ECO:0000256" key="2">
    <source>
        <dbReference type="ARBA" id="ARBA00011481"/>
    </source>
</evidence>
<comment type="subcellular location">
    <subcellularLocation>
        <location evidence="1">Membrane</location>
        <topology evidence="1">Lipid-anchor</topology>
        <topology evidence="1">GPI-anchor</topology>
    </subcellularLocation>
</comment>
<evidence type="ECO:0000256" key="9">
    <source>
        <dbReference type="ARBA" id="ARBA00023288"/>
    </source>
</evidence>
<keyword evidence="9" id="KW-0449">Lipoprotein</keyword>
<dbReference type="InterPro" id="IPR018363">
    <property type="entry name" value="CD59_antigen_CS"/>
</dbReference>
<evidence type="ECO:0000256" key="10">
    <source>
        <dbReference type="ARBA" id="ARBA00029920"/>
    </source>
</evidence>
<sequence>MSKLNFILLAACIVLVVLCHSGYTLRCYHCENSPTMCKTNTTCSASQDTCLQLKFGKLRTFSCWKSSQCKVAEISDFYHLDNFEYFCCQRDLCNQGAITGVNKVALGVASLMAMLWM</sequence>
<dbReference type="PROSITE" id="PS00983">
    <property type="entry name" value="LY6_UPAR"/>
    <property type="match status" value="1"/>
</dbReference>
<keyword evidence="8" id="KW-0325">Glycoprotein</keyword>
<comment type="caution">
    <text evidence="15">The sequence shown here is derived from an EMBL/GenBank/DDBJ whole genome shotgun (WGS) entry which is preliminary data.</text>
</comment>
<dbReference type="PANTHER" id="PTHR10036:SF24">
    <property type="entry name" value="CD59 GLYCOPROTEIN"/>
    <property type="match status" value="1"/>
</dbReference>
<feature type="domain" description="UPAR/Ly6" evidence="14">
    <location>
        <begin position="25"/>
        <end position="105"/>
    </location>
</feature>
<keyword evidence="6" id="KW-0472">Membrane</keyword>
<dbReference type="Pfam" id="PF25152">
    <property type="entry name" value="CD59"/>
    <property type="match status" value="1"/>
</dbReference>
<dbReference type="Proteomes" id="UP000633448">
    <property type="component" value="Unassembled WGS sequence"/>
</dbReference>
<proteinExistence type="predicted"/>
<dbReference type="Gene3D" id="2.10.60.10">
    <property type="entry name" value="CD59"/>
    <property type="match status" value="1"/>
</dbReference>
<evidence type="ECO:0000256" key="12">
    <source>
        <dbReference type="ARBA" id="ARBA00031867"/>
    </source>
</evidence>
<name>A0A851F5G5_PITSO</name>
<feature type="signal peptide" evidence="13">
    <location>
        <begin position="1"/>
        <end position="19"/>
    </location>
</feature>
<dbReference type="InterPro" id="IPR045860">
    <property type="entry name" value="Snake_toxin-like_sf"/>
</dbReference>
<feature type="chain" id="PRO_5032272590" description="CD59 glycoprotein" evidence="13">
    <location>
        <begin position="20"/>
        <end position="117"/>
    </location>
</feature>
<keyword evidence="16" id="KW-1185">Reference proteome</keyword>
<evidence type="ECO:0000256" key="1">
    <source>
        <dbReference type="ARBA" id="ARBA00004589"/>
    </source>
</evidence>
<gene>
    <name evidence="15" type="primary">Cd59</name>
    <name evidence="15" type="ORF">PITSOR_R05301</name>
</gene>
<dbReference type="GO" id="GO:0098552">
    <property type="term" value="C:side of membrane"/>
    <property type="evidence" value="ECO:0007669"/>
    <property type="project" value="UniProtKB-KW"/>
</dbReference>
<evidence type="ECO:0000313" key="15">
    <source>
        <dbReference type="EMBL" id="NWI88320.1"/>
    </source>
</evidence>
<keyword evidence="4" id="KW-0336">GPI-anchor</keyword>
<reference evidence="15" key="1">
    <citation type="submission" date="2019-10" db="EMBL/GenBank/DDBJ databases">
        <title>Bird 10,000 Genomes (B10K) Project - Family phase.</title>
        <authorList>
            <person name="Zhang G."/>
        </authorList>
    </citation>
    <scope>NUCLEOTIDE SEQUENCE</scope>
    <source>
        <strain evidence="15">B10K-DU-002-53</strain>
        <tissue evidence="15">Muscle</tissue>
    </source>
</reference>
<evidence type="ECO:0000313" key="16">
    <source>
        <dbReference type="Proteomes" id="UP000633448"/>
    </source>
</evidence>
<evidence type="ECO:0000256" key="7">
    <source>
        <dbReference type="ARBA" id="ARBA00023157"/>
    </source>
</evidence>
<dbReference type="GO" id="GO:0030154">
    <property type="term" value="P:cell differentiation"/>
    <property type="evidence" value="ECO:0007669"/>
    <property type="project" value="UniProtKB-ARBA"/>
</dbReference>
<evidence type="ECO:0000259" key="14">
    <source>
        <dbReference type="SMART" id="SM00134"/>
    </source>
</evidence>
<dbReference type="OrthoDB" id="10011411at2759"/>
<evidence type="ECO:0000256" key="11">
    <source>
        <dbReference type="ARBA" id="ARBA00031590"/>
    </source>
</evidence>
<evidence type="ECO:0000256" key="5">
    <source>
        <dbReference type="ARBA" id="ARBA00022729"/>
    </source>
</evidence>
<organism evidence="15 16">
    <name type="scientific">Pitta sordida</name>
    <name type="common">Hooded pitta</name>
    <dbReference type="NCBI Taxonomy" id="9163"/>
    <lineage>
        <taxon>Eukaryota</taxon>
        <taxon>Metazoa</taxon>
        <taxon>Chordata</taxon>
        <taxon>Craniata</taxon>
        <taxon>Vertebrata</taxon>
        <taxon>Euteleostomi</taxon>
        <taxon>Archelosauria</taxon>
        <taxon>Archosauria</taxon>
        <taxon>Dinosauria</taxon>
        <taxon>Saurischia</taxon>
        <taxon>Theropoda</taxon>
        <taxon>Coelurosauria</taxon>
        <taxon>Aves</taxon>
        <taxon>Neognathae</taxon>
        <taxon>Neoaves</taxon>
        <taxon>Telluraves</taxon>
        <taxon>Australaves</taxon>
        <taxon>Passeriformes</taxon>
        <taxon>Pittidae</taxon>
        <taxon>Pitta</taxon>
    </lineage>
</organism>
<feature type="non-terminal residue" evidence="15">
    <location>
        <position position="117"/>
    </location>
</feature>
<dbReference type="SUPFAM" id="SSF57302">
    <property type="entry name" value="Snake toxin-like"/>
    <property type="match status" value="1"/>
</dbReference>
<evidence type="ECO:0000256" key="4">
    <source>
        <dbReference type="ARBA" id="ARBA00022622"/>
    </source>
</evidence>
<comment type="subunit">
    <text evidence="2">Interacts with T-cell surface antigen CD2.</text>
</comment>
<dbReference type="InterPro" id="IPR016054">
    <property type="entry name" value="LY6_UPA_recep-like"/>
</dbReference>
<dbReference type="InterPro" id="IPR056949">
    <property type="entry name" value="CD59"/>
</dbReference>
<dbReference type="CDD" id="cd23554">
    <property type="entry name" value="TFP_LU_ECD_CD59"/>
    <property type="match status" value="1"/>
</dbReference>
<keyword evidence="5 13" id="KW-0732">Signal</keyword>